<dbReference type="GeneID" id="99652028"/>
<dbReference type="STRING" id="1993.SAMN04489713_105176"/>
<dbReference type="AlphaFoldDB" id="A0A1I5GFJ2"/>
<dbReference type="Gene3D" id="3.40.30.10">
    <property type="entry name" value="Glutaredoxin"/>
    <property type="match status" value="1"/>
</dbReference>
<evidence type="ECO:0000259" key="7">
    <source>
        <dbReference type="PROSITE" id="PS51352"/>
    </source>
</evidence>
<reference evidence="8 9" key="1">
    <citation type="submission" date="2016-10" db="EMBL/GenBank/DDBJ databases">
        <authorList>
            <person name="de Groot N.N."/>
        </authorList>
    </citation>
    <scope>NUCLEOTIDE SEQUENCE [LARGE SCALE GENOMIC DNA]</scope>
    <source>
        <strain evidence="8 9">DSM 43067</strain>
    </source>
</reference>
<dbReference type="GO" id="GO:0015035">
    <property type="term" value="F:protein-disulfide reductase activity"/>
    <property type="evidence" value="ECO:0007669"/>
    <property type="project" value="UniProtKB-UniRule"/>
</dbReference>
<dbReference type="PANTHER" id="PTHR45663">
    <property type="entry name" value="GEO12009P1"/>
    <property type="match status" value="1"/>
</dbReference>
<dbReference type="Gene3D" id="2.30.30.380">
    <property type="entry name" value="Zn-finger domain of Sec23/24"/>
    <property type="match status" value="1"/>
</dbReference>
<keyword evidence="4" id="KW-1015">Disulfide bond</keyword>
<dbReference type="SUPFAM" id="SSF52833">
    <property type="entry name" value="Thioredoxin-like"/>
    <property type="match status" value="1"/>
</dbReference>
<dbReference type="FunFam" id="3.40.30.10:FF:000001">
    <property type="entry name" value="Thioredoxin"/>
    <property type="match status" value="1"/>
</dbReference>
<dbReference type="InterPro" id="IPR017937">
    <property type="entry name" value="Thioredoxin_CS"/>
</dbReference>
<evidence type="ECO:0000256" key="6">
    <source>
        <dbReference type="NCBIfam" id="TIGR01068"/>
    </source>
</evidence>
<dbReference type="PROSITE" id="PS00194">
    <property type="entry name" value="THIOREDOXIN_1"/>
    <property type="match status" value="1"/>
</dbReference>
<evidence type="ECO:0000256" key="1">
    <source>
        <dbReference type="ARBA" id="ARBA00008987"/>
    </source>
</evidence>
<evidence type="ECO:0000313" key="8">
    <source>
        <dbReference type="EMBL" id="SFO34667.1"/>
    </source>
</evidence>
<protein>
    <recommendedName>
        <fullName evidence="6">Thioredoxin</fullName>
    </recommendedName>
</protein>
<keyword evidence="3" id="KW-0249">Electron transport</keyword>
<keyword evidence="9" id="KW-1185">Reference proteome</keyword>
<comment type="similarity">
    <text evidence="1">Belongs to the thioredoxin family.</text>
</comment>
<evidence type="ECO:0000256" key="3">
    <source>
        <dbReference type="ARBA" id="ARBA00022982"/>
    </source>
</evidence>
<dbReference type="GO" id="GO:0005829">
    <property type="term" value="C:cytosol"/>
    <property type="evidence" value="ECO:0007669"/>
    <property type="project" value="TreeGrafter"/>
</dbReference>
<dbReference type="Pfam" id="PF00085">
    <property type="entry name" value="Thioredoxin"/>
    <property type="match status" value="1"/>
</dbReference>
<dbReference type="InterPro" id="IPR013766">
    <property type="entry name" value="Thioredoxin_domain"/>
</dbReference>
<accession>A0A1I5GFJ2</accession>
<keyword evidence="5" id="KW-0676">Redox-active center</keyword>
<dbReference type="PRINTS" id="PR00421">
    <property type="entry name" value="THIOREDOXIN"/>
</dbReference>
<keyword evidence="2" id="KW-0813">Transport</keyword>
<dbReference type="PANTHER" id="PTHR45663:SF11">
    <property type="entry name" value="GEO12009P1"/>
    <property type="match status" value="1"/>
</dbReference>
<organism evidence="8 9">
    <name type="scientific">Actinomadura madurae</name>
    <dbReference type="NCBI Taxonomy" id="1993"/>
    <lineage>
        <taxon>Bacteria</taxon>
        <taxon>Bacillati</taxon>
        <taxon>Actinomycetota</taxon>
        <taxon>Actinomycetes</taxon>
        <taxon>Streptosporangiales</taxon>
        <taxon>Thermomonosporaceae</taxon>
        <taxon>Actinomadura</taxon>
    </lineage>
</organism>
<gene>
    <name evidence="8" type="ORF">SAMN04489713_105176</name>
</gene>
<dbReference type="Proteomes" id="UP000183413">
    <property type="component" value="Unassembled WGS sequence"/>
</dbReference>
<dbReference type="InParanoid" id="A0A1I5GFJ2"/>
<dbReference type="GO" id="GO:0045454">
    <property type="term" value="P:cell redox homeostasis"/>
    <property type="evidence" value="ECO:0007669"/>
    <property type="project" value="TreeGrafter"/>
</dbReference>
<dbReference type="EMBL" id="FOVH01000005">
    <property type="protein sequence ID" value="SFO34667.1"/>
    <property type="molecule type" value="Genomic_DNA"/>
</dbReference>
<dbReference type="InterPro" id="IPR005746">
    <property type="entry name" value="Thioredoxin"/>
</dbReference>
<evidence type="ECO:0000256" key="5">
    <source>
        <dbReference type="ARBA" id="ARBA00023284"/>
    </source>
</evidence>
<dbReference type="PROSITE" id="PS51352">
    <property type="entry name" value="THIOREDOXIN_2"/>
    <property type="match status" value="1"/>
</dbReference>
<evidence type="ECO:0000256" key="4">
    <source>
        <dbReference type="ARBA" id="ARBA00023157"/>
    </source>
</evidence>
<dbReference type="RefSeq" id="WP_075021465.1">
    <property type="nucleotide sequence ID" value="NZ_CP083237.1"/>
</dbReference>
<evidence type="ECO:0000313" key="9">
    <source>
        <dbReference type="Proteomes" id="UP000183413"/>
    </source>
</evidence>
<dbReference type="NCBIfam" id="TIGR01068">
    <property type="entry name" value="thioredoxin"/>
    <property type="match status" value="1"/>
</dbReference>
<dbReference type="CDD" id="cd02947">
    <property type="entry name" value="TRX_family"/>
    <property type="match status" value="1"/>
</dbReference>
<sequence length="141" mass="15532">MIIRCEHCGKKNRVPAAADGGPVCGNCHRPLPWIAEAGDEDFAEVAERSSVPVIIDLWATWCAPCRTVSPVLERIAHEMAGRLKLVKIDIDRAPYIQERFAVRAVPTLLLMRDGKVIDQRAGAVPAGPLRTWVEEALGRDI</sequence>
<name>A0A1I5GFJ2_9ACTN</name>
<evidence type="ECO:0000256" key="2">
    <source>
        <dbReference type="ARBA" id="ARBA00022448"/>
    </source>
</evidence>
<dbReference type="OrthoDB" id="9790390at2"/>
<feature type="domain" description="Thioredoxin" evidence="7">
    <location>
        <begin position="8"/>
        <end position="138"/>
    </location>
</feature>
<proteinExistence type="inferred from homology"/>
<dbReference type="InterPro" id="IPR036249">
    <property type="entry name" value="Thioredoxin-like_sf"/>
</dbReference>